<dbReference type="Pfam" id="PF11086">
    <property type="entry name" value="DUF2878"/>
    <property type="match status" value="1"/>
</dbReference>
<feature type="transmembrane region" description="Helical" evidence="1">
    <location>
        <begin position="63"/>
        <end position="83"/>
    </location>
</feature>
<evidence type="ECO:0000313" key="3">
    <source>
        <dbReference type="Proteomes" id="UP001528850"/>
    </source>
</evidence>
<proteinExistence type="predicted"/>
<feature type="transmembrane region" description="Helical" evidence="1">
    <location>
        <begin position="122"/>
        <end position="143"/>
    </location>
</feature>
<dbReference type="InterPro" id="IPR021306">
    <property type="entry name" value="DUF2878"/>
</dbReference>
<reference evidence="2 3" key="1">
    <citation type="journal article" date="2024" name="Curr. Microbiol.">
        <title>Luteibacter sahnii sp. nov., A Novel Yellow-Colored Xanthomonadin Pigment Producing Probiotic Bacterium from Healthy Rice Seed Microbiome.</title>
        <authorList>
            <person name="Jaiswal G."/>
            <person name="Rana R."/>
            <person name="Nayak P.K."/>
            <person name="Chouhan R."/>
            <person name="Gandhi S.G."/>
            <person name="Patel H.K."/>
            <person name="Patil P.B."/>
        </authorList>
    </citation>
    <scope>NUCLEOTIDE SEQUENCE [LARGE SCALE GENOMIC DNA]</scope>
    <source>
        <strain evidence="2 3">PPL201</strain>
    </source>
</reference>
<feature type="transmembrane region" description="Helical" evidence="1">
    <location>
        <begin position="35"/>
        <end position="56"/>
    </location>
</feature>
<dbReference type="RefSeq" id="WP_320551865.1">
    <property type="nucleotide sequence ID" value="NZ_JAQLOK010000004.1"/>
</dbReference>
<keyword evidence="3" id="KW-1185">Reference proteome</keyword>
<keyword evidence="1" id="KW-0812">Transmembrane</keyword>
<protein>
    <submittedName>
        <fullName evidence="2">DUF2878 domain-containing protein</fullName>
    </submittedName>
</protein>
<name>A0ABT6BCS3_9GAMM</name>
<evidence type="ECO:0000256" key="1">
    <source>
        <dbReference type="SAM" id="Phobius"/>
    </source>
</evidence>
<dbReference type="Proteomes" id="UP001528850">
    <property type="component" value="Unassembled WGS sequence"/>
</dbReference>
<evidence type="ECO:0000313" key="2">
    <source>
        <dbReference type="EMBL" id="MDF4025931.1"/>
    </source>
</evidence>
<sequence>MTVGRATVVRWFNAIGYQAIWFALVIGASHGDTGWALVAGGVFVVAQVALGGHVVAEAKRLGMALLFGMVIDGVPSMLGWWHYASPSPALPPGGAPAWILMLWLCFATTLSRSLSFVQGRPALAALLGAIGAPMAYLAAARGWQALLLPASPMFAVAWLAATWAAALPVLAYMAADADRLSHRVNVPDRNTPA</sequence>
<comment type="caution">
    <text evidence="2">The sequence shown here is derived from an EMBL/GenBank/DDBJ whole genome shotgun (WGS) entry which is preliminary data.</text>
</comment>
<gene>
    <name evidence="2" type="ORF">P3W24_13215</name>
</gene>
<feature type="transmembrane region" description="Helical" evidence="1">
    <location>
        <begin position="89"/>
        <end position="110"/>
    </location>
</feature>
<keyword evidence="1" id="KW-0472">Membrane</keyword>
<feature type="transmembrane region" description="Helical" evidence="1">
    <location>
        <begin position="155"/>
        <end position="175"/>
    </location>
</feature>
<accession>A0ABT6BCS3</accession>
<keyword evidence="1" id="KW-1133">Transmembrane helix</keyword>
<feature type="transmembrane region" description="Helical" evidence="1">
    <location>
        <begin position="12"/>
        <end position="29"/>
    </location>
</feature>
<organism evidence="2 3">
    <name type="scientific">Luteibacter sahnii</name>
    <dbReference type="NCBI Taxonomy" id="3021977"/>
    <lineage>
        <taxon>Bacteria</taxon>
        <taxon>Pseudomonadati</taxon>
        <taxon>Pseudomonadota</taxon>
        <taxon>Gammaproteobacteria</taxon>
        <taxon>Lysobacterales</taxon>
        <taxon>Rhodanobacteraceae</taxon>
        <taxon>Luteibacter</taxon>
    </lineage>
</organism>
<dbReference type="EMBL" id="JARJJS010000003">
    <property type="protein sequence ID" value="MDF4025931.1"/>
    <property type="molecule type" value="Genomic_DNA"/>
</dbReference>